<dbReference type="PANTHER" id="PTHR43104:SF2">
    <property type="entry name" value="L-2-HYDROXYGLUTARATE DEHYDROGENASE, MITOCHONDRIAL"/>
    <property type="match status" value="1"/>
</dbReference>
<dbReference type="Gene3D" id="3.30.9.10">
    <property type="entry name" value="D-Amino Acid Oxidase, subunit A, domain 2"/>
    <property type="match status" value="1"/>
</dbReference>
<dbReference type="EC" id="1.1.5.4" evidence="8"/>
<comment type="catalytic activity">
    <reaction evidence="1 8">
        <text>(S)-malate + a quinone = a quinol + oxaloacetate</text>
        <dbReference type="Rhea" id="RHEA:46012"/>
        <dbReference type="ChEBI" id="CHEBI:15589"/>
        <dbReference type="ChEBI" id="CHEBI:16452"/>
        <dbReference type="ChEBI" id="CHEBI:24646"/>
        <dbReference type="ChEBI" id="CHEBI:132124"/>
        <dbReference type="EC" id="1.1.5.4"/>
    </reaction>
</comment>
<evidence type="ECO:0000256" key="1">
    <source>
        <dbReference type="ARBA" id="ARBA00001139"/>
    </source>
</evidence>
<dbReference type="AlphaFoldDB" id="A0A5R8ZXK2"/>
<evidence type="ECO:0000256" key="2">
    <source>
        <dbReference type="ARBA" id="ARBA00001974"/>
    </source>
</evidence>
<comment type="similarity">
    <text evidence="8">Belongs to the MQO family.</text>
</comment>
<keyword evidence="7 8" id="KW-0560">Oxidoreductase</keyword>
<accession>A0A5R8ZXK2</accession>
<organism evidence="9 10">
    <name type="scientific">Nesterenkonia sphaerica</name>
    <dbReference type="NCBI Taxonomy" id="1804988"/>
    <lineage>
        <taxon>Bacteria</taxon>
        <taxon>Bacillati</taxon>
        <taxon>Actinomycetota</taxon>
        <taxon>Actinomycetes</taxon>
        <taxon>Micrococcales</taxon>
        <taxon>Micrococcaceae</taxon>
        <taxon>Nesterenkonia</taxon>
    </lineage>
</organism>
<dbReference type="GO" id="GO:0006099">
    <property type="term" value="P:tricarboxylic acid cycle"/>
    <property type="evidence" value="ECO:0007669"/>
    <property type="project" value="UniProtKB-UniRule"/>
</dbReference>
<evidence type="ECO:0000313" key="9">
    <source>
        <dbReference type="EMBL" id="TLP70664.1"/>
    </source>
</evidence>
<comment type="pathway">
    <text evidence="3 8">Carbohydrate metabolism; tricarboxylic acid cycle; oxaloacetate from (S)-malate (quinone route): step 1/1.</text>
</comment>
<evidence type="ECO:0000256" key="4">
    <source>
        <dbReference type="ARBA" id="ARBA00022532"/>
    </source>
</evidence>
<dbReference type="Proteomes" id="UP000306544">
    <property type="component" value="Unassembled WGS sequence"/>
</dbReference>
<keyword evidence="5 8" id="KW-0285">Flavoprotein</keyword>
<evidence type="ECO:0000313" key="10">
    <source>
        <dbReference type="Proteomes" id="UP000306544"/>
    </source>
</evidence>
<comment type="cofactor">
    <cofactor evidence="2 8">
        <name>FAD</name>
        <dbReference type="ChEBI" id="CHEBI:57692"/>
    </cofactor>
</comment>
<evidence type="ECO:0000256" key="6">
    <source>
        <dbReference type="ARBA" id="ARBA00022827"/>
    </source>
</evidence>
<dbReference type="PANTHER" id="PTHR43104">
    <property type="entry name" value="L-2-HYDROXYGLUTARATE DEHYDROGENASE, MITOCHONDRIAL"/>
    <property type="match status" value="1"/>
</dbReference>
<evidence type="ECO:0000256" key="7">
    <source>
        <dbReference type="ARBA" id="ARBA00023002"/>
    </source>
</evidence>
<dbReference type="OrthoDB" id="9763983at2"/>
<dbReference type="InterPro" id="IPR006231">
    <property type="entry name" value="MQO"/>
</dbReference>
<keyword evidence="4 8" id="KW-0816">Tricarboxylic acid cycle</keyword>
<comment type="caution">
    <text evidence="9">The sequence shown here is derived from an EMBL/GenBank/DDBJ whole genome shotgun (WGS) entry which is preliminary data.</text>
</comment>
<evidence type="ECO:0000256" key="3">
    <source>
        <dbReference type="ARBA" id="ARBA00005012"/>
    </source>
</evidence>
<dbReference type="EMBL" id="VAWA01000038">
    <property type="protein sequence ID" value="TLP70664.1"/>
    <property type="molecule type" value="Genomic_DNA"/>
</dbReference>
<evidence type="ECO:0000256" key="5">
    <source>
        <dbReference type="ARBA" id="ARBA00022630"/>
    </source>
</evidence>
<dbReference type="HAMAP" id="MF_00212">
    <property type="entry name" value="MQO"/>
    <property type="match status" value="1"/>
</dbReference>
<dbReference type="UniPathway" id="UPA00223">
    <property type="reaction ID" value="UER01008"/>
</dbReference>
<reference evidence="9 10" key="1">
    <citation type="submission" date="2019-05" db="EMBL/GenBank/DDBJ databases">
        <title>Nesterenkonia sp. GY239, isolated from the Southern Atlantic Ocean.</title>
        <authorList>
            <person name="Zhang G."/>
        </authorList>
    </citation>
    <scope>NUCLEOTIDE SEQUENCE [LARGE SCALE GENOMIC DNA]</scope>
    <source>
        <strain evidence="9 10">GY239</strain>
    </source>
</reference>
<dbReference type="GO" id="GO:0047545">
    <property type="term" value="F:(S)-2-hydroxyglutarate dehydrogenase activity"/>
    <property type="evidence" value="ECO:0007669"/>
    <property type="project" value="TreeGrafter"/>
</dbReference>
<gene>
    <name evidence="8" type="primary">mqo</name>
    <name evidence="9" type="ORF">FEF27_12870</name>
</gene>
<keyword evidence="6 8" id="KW-0274">FAD</keyword>
<proteinExistence type="inferred from homology"/>
<dbReference type="NCBIfam" id="NF003606">
    <property type="entry name" value="PRK05257.2-1"/>
    <property type="match status" value="1"/>
</dbReference>
<name>A0A5R8ZXK2_9MICC</name>
<dbReference type="NCBIfam" id="NF003611">
    <property type="entry name" value="PRK05257.3-2"/>
    <property type="match status" value="1"/>
</dbReference>
<dbReference type="Pfam" id="PF06039">
    <property type="entry name" value="Mqo"/>
    <property type="match status" value="1"/>
</dbReference>
<dbReference type="NCBIfam" id="TIGR01320">
    <property type="entry name" value="mal_quin_oxido"/>
    <property type="match status" value="1"/>
</dbReference>
<dbReference type="Gene3D" id="3.50.50.60">
    <property type="entry name" value="FAD/NAD(P)-binding domain"/>
    <property type="match status" value="1"/>
</dbReference>
<sequence>MTKRWRTAGTVEEADIVLIGGGIMSATLGAMITLLQPDWRIVLVEKSDSLATESSGPWNNAGTGHSGFSELNYMPDPTDGSKPAEIARQFHITRQWWAHLAESGLLDPREYIHTSPHMDVVFDHRGVDYLRQRYQTLITDPFFAGLEYSEDPARIATWAPLIMEGRGDNGPIAATRHLHGTDVDFGALTRALTSIITDRGGTVLLGHDVRSLRQQPDGCWLVTGPSGSRRGRFAIRGRHVFVGAGGFALRLLQRARLPEVRGYAVLPVGAAFYRCSDPQVAARHDAKVYGQAAIGAPPMSVPHLDKRIVDGQSHLLFGPYATFSTKLLKHGKLTDFFTTLRWRNLHVIAAAGLQNLSLVRYLIKELAAGPEKKFAQLQRFYPSAAFEQWELILAGQRAQLVTPDKKNIGVLRQGTEVVTSADHSISGLLGASPGASTAVPIMLNLLKQCFPDQWQRSWKNTIATAVPGFQKTTWDADDVSESLERTASALDLINTSDRHLERSVTGPMNEARAAEYAKVLSQAQLALNTEDGERTRRLRKLRAQMRQVERRDFFRPPERDQARRALRDLADSLEVSSEVPSEVPS</sequence>
<dbReference type="RefSeq" id="WP_138171287.1">
    <property type="nucleotide sequence ID" value="NZ_VAWA01000038.1"/>
</dbReference>
<keyword evidence="10" id="KW-1185">Reference proteome</keyword>
<evidence type="ECO:0000256" key="8">
    <source>
        <dbReference type="HAMAP-Rule" id="MF_00212"/>
    </source>
</evidence>
<dbReference type="InterPro" id="IPR036188">
    <property type="entry name" value="FAD/NAD-bd_sf"/>
</dbReference>
<dbReference type="GO" id="GO:0008924">
    <property type="term" value="F:L-malate dehydrogenase (quinone) activity"/>
    <property type="evidence" value="ECO:0007669"/>
    <property type="project" value="UniProtKB-UniRule"/>
</dbReference>
<dbReference type="SUPFAM" id="SSF51905">
    <property type="entry name" value="FAD/NAD(P)-binding domain"/>
    <property type="match status" value="1"/>
</dbReference>
<dbReference type="NCBIfam" id="NF003612">
    <property type="entry name" value="PRK05257.3-3"/>
    <property type="match status" value="1"/>
</dbReference>
<protein>
    <recommendedName>
        <fullName evidence="8">Probable malate:quinone oxidoreductase</fullName>
        <ecNumber evidence="8">1.1.5.4</ecNumber>
    </recommendedName>
    <alternativeName>
        <fullName evidence="8">MQO</fullName>
    </alternativeName>
    <alternativeName>
        <fullName evidence="8">Malate dehydrogenase [quinone]</fullName>
    </alternativeName>
</protein>